<proteinExistence type="predicted"/>
<keyword evidence="2" id="KW-1185">Reference proteome</keyword>
<dbReference type="Proteomes" id="UP000470022">
    <property type="component" value="Chromosome"/>
</dbReference>
<evidence type="ECO:0000313" key="2">
    <source>
        <dbReference type="Proteomes" id="UP000470022"/>
    </source>
</evidence>
<name>A0ACD5HA66_9PROT</name>
<sequence length="138" mass="15465">MRWSASRPKLSSARFDSQSLLSVILAGDARRTEKLRREELVPLGSRIWTRLHTESTSRDELLGCLEHLMTEAGNAGLMTTGLCQTLCDHAMGNYRVLTQTAAELLAAAAQRQLDQLDEKLFLELYGPPQQPARRKTAR</sequence>
<dbReference type="EMBL" id="CP127523">
    <property type="protein sequence ID" value="XRI70360.1"/>
    <property type="molecule type" value="Genomic_DNA"/>
</dbReference>
<reference evidence="1" key="1">
    <citation type="submission" date="2023-06" db="EMBL/GenBank/DDBJ databases">
        <title>Complete and circular genome of Acidithiobacillus ferrianus DSM 107098.</title>
        <authorList>
            <person name="Norris P.R."/>
            <person name="Falagan C."/>
            <person name="Moya-Beltran A."/>
            <person name="Castro M."/>
            <person name="Quatrini R."/>
            <person name="Johnson D.B."/>
        </authorList>
    </citation>
    <scope>NUCLEOTIDE SEQUENCE</scope>
    <source>
        <strain evidence="1">MG</strain>
    </source>
</reference>
<protein>
    <submittedName>
        <fullName evidence="1">Uncharacterized protein</fullName>
    </submittedName>
</protein>
<evidence type="ECO:0000313" key="1">
    <source>
        <dbReference type="EMBL" id="XRI70360.1"/>
    </source>
</evidence>
<gene>
    <name evidence="1" type="ORF">GL267_006680</name>
</gene>
<accession>A0ACD5HA66</accession>
<organism evidence="1 2">
    <name type="scientific">Acidithiobacillus ferrianus</name>
    <dbReference type="NCBI Taxonomy" id="2678518"/>
    <lineage>
        <taxon>Bacteria</taxon>
        <taxon>Pseudomonadati</taxon>
        <taxon>Pseudomonadota</taxon>
        <taxon>Acidithiobacillia</taxon>
        <taxon>Acidithiobacillales</taxon>
        <taxon>Acidithiobacillaceae</taxon>
        <taxon>Acidithiobacillus</taxon>
    </lineage>
</organism>